<reference evidence="1" key="1">
    <citation type="submission" date="2020-08" db="EMBL/GenBank/DDBJ databases">
        <title>Multicomponent nature underlies the extraordinary mechanical properties of spider dragline silk.</title>
        <authorList>
            <person name="Kono N."/>
            <person name="Nakamura H."/>
            <person name="Mori M."/>
            <person name="Yoshida Y."/>
            <person name="Ohtoshi R."/>
            <person name="Malay A.D."/>
            <person name="Moran D.A.P."/>
            <person name="Tomita M."/>
            <person name="Numata K."/>
            <person name="Arakawa K."/>
        </authorList>
    </citation>
    <scope>NUCLEOTIDE SEQUENCE</scope>
</reference>
<protein>
    <submittedName>
        <fullName evidence="1">Uncharacterized protein</fullName>
    </submittedName>
</protein>
<dbReference type="AlphaFoldDB" id="A0A8X6M6J1"/>
<comment type="caution">
    <text evidence="1">The sequence shown here is derived from an EMBL/GenBank/DDBJ whole genome shotgun (WGS) entry which is preliminary data.</text>
</comment>
<keyword evidence="2" id="KW-1185">Reference proteome</keyword>
<sequence length="124" mass="13742">MESFGVPDKRRHLEWTIAWNLSTMVVDSHLVTGGGDISADHTEKEDAVHTQSVSHDAVSHPSPISFLFRCSAGTKQRGEQTSKATRIGFFDLWSSARKGCLQKRGGKSDQLILSHHRILICLLS</sequence>
<organism evidence="1 2">
    <name type="scientific">Nephila pilipes</name>
    <name type="common">Giant wood spider</name>
    <name type="synonym">Nephila maculata</name>
    <dbReference type="NCBI Taxonomy" id="299642"/>
    <lineage>
        <taxon>Eukaryota</taxon>
        <taxon>Metazoa</taxon>
        <taxon>Ecdysozoa</taxon>
        <taxon>Arthropoda</taxon>
        <taxon>Chelicerata</taxon>
        <taxon>Arachnida</taxon>
        <taxon>Araneae</taxon>
        <taxon>Araneomorphae</taxon>
        <taxon>Entelegynae</taxon>
        <taxon>Araneoidea</taxon>
        <taxon>Nephilidae</taxon>
        <taxon>Nephila</taxon>
    </lineage>
</organism>
<evidence type="ECO:0000313" key="2">
    <source>
        <dbReference type="Proteomes" id="UP000887013"/>
    </source>
</evidence>
<dbReference type="EMBL" id="BMAW01087456">
    <property type="protein sequence ID" value="GFS29850.1"/>
    <property type="molecule type" value="Genomic_DNA"/>
</dbReference>
<name>A0A8X6M6J1_NEPPI</name>
<proteinExistence type="predicted"/>
<gene>
    <name evidence="1" type="ORF">NPIL_235031</name>
</gene>
<dbReference type="Proteomes" id="UP000887013">
    <property type="component" value="Unassembled WGS sequence"/>
</dbReference>
<accession>A0A8X6M6J1</accession>
<evidence type="ECO:0000313" key="1">
    <source>
        <dbReference type="EMBL" id="GFS29850.1"/>
    </source>
</evidence>